<protein>
    <submittedName>
        <fullName evidence="3">Polyneuridine-aldehyde esterase-like</fullName>
    </submittedName>
</protein>
<dbReference type="PANTHER" id="PTHR10992">
    <property type="entry name" value="METHYLESTERASE FAMILY MEMBER"/>
    <property type="match status" value="1"/>
</dbReference>
<dbReference type="SUPFAM" id="SSF53474">
    <property type="entry name" value="alpha/beta-Hydrolases"/>
    <property type="match status" value="1"/>
</dbReference>
<evidence type="ECO:0000259" key="2">
    <source>
        <dbReference type="Pfam" id="PF12697"/>
    </source>
</evidence>
<dbReference type="InterPro" id="IPR045889">
    <property type="entry name" value="MES/HNL"/>
</dbReference>
<gene>
    <name evidence="3" type="primary">LOC107798401</name>
</gene>
<dbReference type="GO" id="GO:0016787">
    <property type="term" value="F:hydrolase activity"/>
    <property type="evidence" value="ECO:0007669"/>
    <property type="project" value="UniProtKB-ARBA"/>
</dbReference>
<dbReference type="InterPro" id="IPR029058">
    <property type="entry name" value="AB_hydrolase_fold"/>
</dbReference>
<dbReference type="SMR" id="A0A1S4AJP0"/>
<feature type="signal peptide" evidence="1">
    <location>
        <begin position="1"/>
        <end position="22"/>
    </location>
</feature>
<dbReference type="InterPro" id="IPR000073">
    <property type="entry name" value="AB_hydrolase_1"/>
</dbReference>
<dbReference type="KEGG" id="nta:107798401"/>
<dbReference type="PANTHER" id="PTHR10992:SF1002">
    <property type="entry name" value="SALICYLIC ACID-BINDING PROTEIN 2-LIKE"/>
    <property type="match status" value="1"/>
</dbReference>
<feature type="chain" id="PRO_5010339267" evidence="1">
    <location>
        <begin position="23"/>
        <end position="117"/>
    </location>
</feature>
<dbReference type="OMA" id="REKIFIH"/>
<sequence>MEKMKVLILCFVMLFFIQFGYAKSFETQSPKLSKHFVLVHGSCHGAWTWYKLIALIRSSGHNVTAIDLAASGINPQQPLDIPSISQYFNPLINFMASLPPNNKVVLVGHSLGGLAIS</sequence>
<proteinExistence type="predicted"/>
<organism evidence="3">
    <name type="scientific">Nicotiana tabacum</name>
    <name type="common">Common tobacco</name>
    <dbReference type="NCBI Taxonomy" id="4097"/>
    <lineage>
        <taxon>Eukaryota</taxon>
        <taxon>Viridiplantae</taxon>
        <taxon>Streptophyta</taxon>
        <taxon>Embryophyta</taxon>
        <taxon>Tracheophyta</taxon>
        <taxon>Spermatophyta</taxon>
        <taxon>Magnoliopsida</taxon>
        <taxon>eudicotyledons</taxon>
        <taxon>Gunneridae</taxon>
        <taxon>Pentapetalae</taxon>
        <taxon>asterids</taxon>
        <taxon>lamiids</taxon>
        <taxon>Solanales</taxon>
        <taxon>Solanaceae</taxon>
        <taxon>Nicotianoideae</taxon>
        <taxon>Nicotianeae</taxon>
        <taxon>Nicotiana</taxon>
    </lineage>
</organism>
<dbReference type="Gene3D" id="3.40.50.1820">
    <property type="entry name" value="alpha/beta hydrolase"/>
    <property type="match status" value="1"/>
</dbReference>
<reference evidence="3" key="1">
    <citation type="submission" date="2025-08" db="UniProtKB">
        <authorList>
            <consortium name="RefSeq"/>
        </authorList>
    </citation>
    <scope>IDENTIFICATION</scope>
</reference>
<evidence type="ECO:0000313" key="3">
    <source>
        <dbReference type="RefSeq" id="XP_016476866.1"/>
    </source>
</evidence>
<dbReference type="OrthoDB" id="1284669at2759"/>
<dbReference type="AlphaFoldDB" id="A0A1S4AJP0"/>
<dbReference type="RefSeq" id="XP_016476866.1">
    <property type="nucleotide sequence ID" value="XM_016621380.1"/>
</dbReference>
<evidence type="ECO:0000256" key="1">
    <source>
        <dbReference type="SAM" id="SignalP"/>
    </source>
</evidence>
<accession>A0A1S4AJP0</accession>
<feature type="domain" description="AB hydrolase-1" evidence="2">
    <location>
        <begin position="36"/>
        <end position="115"/>
    </location>
</feature>
<keyword evidence="1" id="KW-0732">Signal</keyword>
<dbReference type="Pfam" id="PF12697">
    <property type="entry name" value="Abhydrolase_6"/>
    <property type="match status" value="1"/>
</dbReference>
<name>A0A1S4AJP0_TOBAC</name>
<dbReference type="PaxDb" id="4097-A0A1S4AJP0"/>